<feature type="compositionally biased region" description="Basic and acidic residues" evidence="1">
    <location>
        <begin position="850"/>
        <end position="859"/>
    </location>
</feature>
<feature type="compositionally biased region" description="Pro residues" evidence="1">
    <location>
        <begin position="597"/>
        <end position="618"/>
    </location>
</feature>
<dbReference type="AlphaFoldDB" id="A0A9P3LEI1"/>
<dbReference type="GO" id="GO:0003729">
    <property type="term" value="F:mRNA binding"/>
    <property type="evidence" value="ECO:0007669"/>
    <property type="project" value="InterPro"/>
</dbReference>
<evidence type="ECO:0000313" key="2">
    <source>
        <dbReference type="EMBL" id="GJE92275.1"/>
    </source>
</evidence>
<proteinExistence type="predicted"/>
<feature type="compositionally biased region" description="Low complexity" evidence="1">
    <location>
        <begin position="619"/>
        <end position="634"/>
    </location>
</feature>
<dbReference type="PANTHER" id="PTHR40788:SF1">
    <property type="entry name" value="IPA PROTEIN"/>
    <property type="match status" value="1"/>
</dbReference>
<feature type="region of interest" description="Disordered" evidence="1">
    <location>
        <begin position="576"/>
        <end position="765"/>
    </location>
</feature>
<feature type="region of interest" description="Disordered" evidence="1">
    <location>
        <begin position="841"/>
        <end position="868"/>
    </location>
</feature>
<keyword evidence="3" id="KW-1185">Reference proteome</keyword>
<dbReference type="Proteomes" id="UP000703269">
    <property type="component" value="Unassembled WGS sequence"/>
</dbReference>
<feature type="region of interest" description="Disordered" evidence="1">
    <location>
        <begin position="436"/>
        <end position="527"/>
    </location>
</feature>
<organism evidence="2 3">
    <name type="scientific">Phanerochaete sordida</name>
    <dbReference type="NCBI Taxonomy" id="48140"/>
    <lineage>
        <taxon>Eukaryota</taxon>
        <taxon>Fungi</taxon>
        <taxon>Dikarya</taxon>
        <taxon>Basidiomycota</taxon>
        <taxon>Agaricomycotina</taxon>
        <taxon>Agaricomycetes</taxon>
        <taxon>Polyporales</taxon>
        <taxon>Phanerochaetaceae</taxon>
        <taxon>Phanerochaete</taxon>
    </lineage>
</organism>
<gene>
    <name evidence="2" type="ORF">PsYK624_084290</name>
</gene>
<dbReference type="PANTHER" id="PTHR40788">
    <property type="entry name" value="CLR5 DOMAIN-CONTAINING PROTEIN-RELATED"/>
    <property type="match status" value="1"/>
</dbReference>
<feature type="compositionally biased region" description="Low complexity" evidence="1">
    <location>
        <begin position="708"/>
        <end position="717"/>
    </location>
</feature>
<comment type="caution">
    <text evidence="2">The sequence shown here is derived from an EMBL/GenBank/DDBJ whole genome shotgun (WGS) entry which is preliminary data.</text>
</comment>
<evidence type="ECO:0000313" key="3">
    <source>
        <dbReference type="Proteomes" id="UP000703269"/>
    </source>
</evidence>
<feature type="compositionally biased region" description="Acidic residues" evidence="1">
    <location>
        <begin position="492"/>
        <end position="526"/>
    </location>
</feature>
<dbReference type="OrthoDB" id="2922289at2759"/>
<name>A0A9P3LEI1_9APHY</name>
<sequence length="898" mass="100147">MPPAPAAGKKPAPTSKSTDLVPVGPREVIASKKHHWATKRDEYGNKPTTRKALILRNGKGGSFGTGEVISTKIRMAGREKLDLLAEDLMERYATAIAAPFDSLKCEKIAKSYFMAWLDEIENLQDPDLFMERIMAETLSRFPPIPPKNKKDKPENPLNNPTKIATAVSSRIHNAYLLSSGWRLVGSFLMELRDVIKDDKQVKLMLQQNDGLRKQYLVVYDLVNIIVNVNQQRFAQLATSAPHWKQYFKQNQYKQPGDDQPEFVFDWEQIKNVHKSFLDSIVVEICLPASPYPKQILIGLLGEAIDETPRDSKRFPQALWDAMGDLSDSVEVLDLLSTPLLGPEGDKWKQEPREKPEEYLEWEDAQIFSVETGKQIDTFKDLLVPLTETKKKERLDTIWKYINLNCQGVSGKTLDQLWNLDDRKDRFATWHAFYSPKAGGDAPSAGDPDGPPALVPFSGNSKQGKAGAKKPLAITSGYDSEGSMPSLQTVSDSSDEDMDFESDDEDSDEESSDGDESEYDEELEEEFRDWWREAMDIAQADPDFHNPRREAKDFDEMAAYKKDNPFIKLLGSLRGRLFSGSGAVKTTDRTEPRRPYTGPKPPPSAYKPVPAQKPKPKPAAKPAAKAQAKPKSQAATVEDVSDEDEAATPAKKKKKKPKKKKKKAATAADEEPILEEIAPGPEPEPEPEPEPAPAPAPQKKAPPKPKAPPSVAASASGPFGSTASLPLATETTAQSARTYLKTEGLDAEKTKVKTRADHATLFGGDKPEKKAGIFSRFVREKNKSEVDEAGKYSFLSRLSKKAKSAMHQLLNTAEDERRGLAPMKWDQFVKVMTEMGFSVDSSTAGSSVRFDPPDPRDHPITFHRPHPDSTIPPFMLRDFGKRLKRTYGWNDDDFLKKIS</sequence>
<feature type="compositionally biased region" description="Polar residues" evidence="1">
    <location>
        <begin position="718"/>
        <end position="736"/>
    </location>
</feature>
<dbReference type="EMBL" id="BPQB01000025">
    <property type="protein sequence ID" value="GJE92275.1"/>
    <property type="molecule type" value="Genomic_DNA"/>
</dbReference>
<evidence type="ECO:0000256" key="1">
    <source>
        <dbReference type="SAM" id="MobiDB-lite"/>
    </source>
</evidence>
<feature type="region of interest" description="Disordered" evidence="1">
    <location>
        <begin position="1"/>
        <end position="24"/>
    </location>
</feature>
<dbReference type="InterPro" id="IPR012933">
    <property type="entry name" value="HicA_mRNA_interferase"/>
</dbReference>
<feature type="compositionally biased region" description="Basic residues" evidence="1">
    <location>
        <begin position="649"/>
        <end position="663"/>
    </location>
</feature>
<feature type="compositionally biased region" description="Low complexity" evidence="1">
    <location>
        <begin position="1"/>
        <end position="13"/>
    </location>
</feature>
<accession>A0A9P3LEI1</accession>
<reference evidence="2 3" key="1">
    <citation type="submission" date="2021-08" db="EMBL/GenBank/DDBJ databases">
        <title>Draft Genome Sequence of Phanerochaete sordida strain YK-624.</title>
        <authorList>
            <person name="Mori T."/>
            <person name="Dohra H."/>
            <person name="Suzuki T."/>
            <person name="Kawagishi H."/>
            <person name="Hirai H."/>
        </authorList>
    </citation>
    <scope>NUCLEOTIDE SEQUENCE [LARGE SCALE GENOMIC DNA]</scope>
    <source>
        <strain evidence="2 3">YK-624</strain>
    </source>
</reference>
<feature type="compositionally biased region" description="Low complexity" evidence="1">
    <location>
        <begin position="437"/>
        <end position="447"/>
    </location>
</feature>
<protein>
    <submittedName>
        <fullName evidence="2">Uncharacterized protein</fullName>
    </submittedName>
</protein>
<feature type="compositionally biased region" description="Basic and acidic residues" evidence="1">
    <location>
        <begin position="742"/>
        <end position="757"/>
    </location>
</feature>
<dbReference type="Pfam" id="PF07927">
    <property type="entry name" value="HicA_toxin"/>
    <property type="match status" value="1"/>
</dbReference>